<evidence type="ECO:0000313" key="2">
    <source>
        <dbReference type="EMBL" id="RHW72190.1"/>
    </source>
</evidence>
<organism evidence="2 3">
    <name type="scientific">Trypanosoma brucei equiperdum</name>
    <dbReference type="NCBI Taxonomy" id="630700"/>
    <lineage>
        <taxon>Eukaryota</taxon>
        <taxon>Discoba</taxon>
        <taxon>Euglenozoa</taxon>
        <taxon>Kinetoplastea</taxon>
        <taxon>Metakinetoplastina</taxon>
        <taxon>Trypanosomatida</taxon>
        <taxon>Trypanosomatidae</taxon>
        <taxon>Trypanosoma</taxon>
    </lineage>
</organism>
<protein>
    <submittedName>
        <fullName evidence="2">Chromosomal passenger protein</fullName>
    </submittedName>
</protein>
<feature type="region of interest" description="Disordered" evidence="1">
    <location>
        <begin position="62"/>
        <end position="146"/>
    </location>
</feature>
<evidence type="ECO:0000256" key="1">
    <source>
        <dbReference type="SAM" id="MobiDB-lite"/>
    </source>
</evidence>
<dbReference type="Proteomes" id="UP000266743">
    <property type="component" value="Chromosome 6"/>
</dbReference>
<feature type="compositionally biased region" description="Low complexity" evidence="1">
    <location>
        <begin position="92"/>
        <end position="105"/>
    </location>
</feature>
<proteinExistence type="predicted"/>
<name>A0A3L6LCU4_9TRYP</name>
<evidence type="ECO:0000313" key="3">
    <source>
        <dbReference type="Proteomes" id="UP000266743"/>
    </source>
</evidence>
<accession>A0A3L6LCU4</accession>
<dbReference type="EMBL" id="QSBY01000006">
    <property type="protein sequence ID" value="RHW72190.1"/>
    <property type="molecule type" value="Genomic_DNA"/>
</dbReference>
<comment type="caution">
    <text evidence="2">The sequence shown here is derived from an EMBL/GenBank/DDBJ whole genome shotgun (WGS) entry which is preliminary data.</text>
</comment>
<feature type="compositionally biased region" description="Polar residues" evidence="1">
    <location>
        <begin position="78"/>
        <end position="88"/>
    </location>
</feature>
<dbReference type="AlphaFoldDB" id="A0A3L6LCU4"/>
<sequence length="263" mass="28887">MSNPWNAKLVEELLFRQYEKGEDVSMLLPPPPALSVDQYLKEYEQSTKVLFAYVRNGPANALTPQNINNPRLYGGTPTKGSSSMQRTGNQGGATCATTSSSSACGMDSKAQMQRHPRGLDGSQSAAPSLPLTAGDAAAGQGSMAPPEHIRKRIEWPATVPTNSALKSNSRSRVANLTTKRVAAQERVDPDLIFMQNPEELPLHTIFAKYPKAVESIAALRGGSGDWREDTFTEEEEILYKRELRYSHMGPSQCGFFRSNLIQR</sequence>
<gene>
    <name evidence="2" type="primary">CPC1</name>
    <name evidence="2" type="ORF">DPX39_060052400</name>
</gene>
<reference evidence="2 3" key="1">
    <citation type="submission" date="2018-09" db="EMBL/GenBank/DDBJ databases">
        <title>whole genome sequence of T. equiperdum IVM-t1 strain.</title>
        <authorList>
            <person name="Suganuma K."/>
        </authorList>
    </citation>
    <scope>NUCLEOTIDE SEQUENCE [LARGE SCALE GENOMIC DNA]</scope>
    <source>
        <strain evidence="2 3">IVM-t1</strain>
    </source>
</reference>